<dbReference type="EMBL" id="JARK01001627">
    <property type="protein sequence ID" value="EYB85776.1"/>
    <property type="molecule type" value="Genomic_DNA"/>
</dbReference>
<evidence type="ECO:0000313" key="2">
    <source>
        <dbReference type="EMBL" id="EYB85776.1"/>
    </source>
</evidence>
<reference evidence="3" key="1">
    <citation type="journal article" date="2015" name="Nat. Genet.">
        <title>The genome and transcriptome of the zoonotic hookworm Ancylostoma ceylanicum identify infection-specific gene families.</title>
        <authorList>
            <person name="Schwarz E.M."/>
            <person name="Hu Y."/>
            <person name="Antoshechkin I."/>
            <person name="Miller M.M."/>
            <person name="Sternberg P.W."/>
            <person name="Aroian R.V."/>
        </authorList>
    </citation>
    <scope>NUCLEOTIDE SEQUENCE</scope>
    <source>
        <strain evidence="3">HY135</strain>
    </source>
</reference>
<feature type="compositionally biased region" description="Polar residues" evidence="1">
    <location>
        <begin position="44"/>
        <end position="53"/>
    </location>
</feature>
<dbReference type="AlphaFoldDB" id="A0A016S5L7"/>
<dbReference type="Proteomes" id="UP000024635">
    <property type="component" value="Unassembled WGS sequence"/>
</dbReference>
<comment type="caution">
    <text evidence="2">The sequence shown here is derived from an EMBL/GenBank/DDBJ whole genome shotgun (WGS) entry which is preliminary data.</text>
</comment>
<evidence type="ECO:0000256" key="1">
    <source>
        <dbReference type="SAM" id="MobiDB-lite"/>
    </source>
</evidence>
<organism evidence="2 3">
    <name type="scientific">Ancylostoma ceylanicum</name>
    <dbReference type="NCBI Taxonomy" id="53326"/>
    <lineage>
        <taxon>Eukaryota</taxon>
        <taxon>Metazoa</taxon>
        <taxon>Ecdysozoa</taxon>
        <taxon>Nematoda</taxon>
        <taxon>Chromadorea</taxon>
        <taxon>Rhabditida</taxon>
        <taxon>Rhabditina</taxon>
        <taxon>Rhabditomorpha</taxon>
        <taxon>Strongyloidea</taxon>
        <taxon>Ancylostomatidae</taxon>
        <taxon>Ancylostomatinae</taxon>
        <taxon>Ancylostoma</taxon>
    </lineage>
</organism>
<gene>
    <name evidence="2" type="primary">Acey_s0291.g1574</name>
    <name evidence="2" type="ORF">Y032_0291g1574</name>
</gene>
<keyword evidence="3" id="KW-1185">Reference proteome</keyword>
<accession>A0A016S5L7</accession>
<sequence>MRASEKRQSATFEVTNCVKKSIEIGRVETTQRKTNMNRKFGEENPSQKWNNTASKTSCADLPCRLPPLSSPTLANPTRFLEVIRFLRKLTVHD</sequence>
<proteinExistence type="predicted"/>
<protein>
    <submittedName>
        <fullName evidence="2">Uncharacterized protein</fullName>
    </submittedName>
</protein>
<feature type="region of interest" description="Disordered" evidence="1">
    <location>
        <begin position="34"/>
        <end position="53"/>
    </location>
</feature>
<name>A0A016S5L7_9BILA</name>
<evidence type="ECO:0000313" key="3">
    <source>
        <dbReference type="Proteomes" id="UP000024635"/>
    </source>
</evidence>